<protein>
    <submittedName>
        <fullName evidence="3">DUF5518 domain-containing protein</fullName>
    </submittedName>
</protein>
<feature type="transmembrane region" description="Helical" evidence="2">
    <location>
        <begin position="32"/>
        <end position="60"/>
    </location>
</feature>
<dbReference type="GeneID" id="72184802"/>
<sequence length="138" mass="13904">MVERETTARTTDRPPVADERPPDDDPNTLTNAVVGAVVSVVGAPLLPFAAIGGGGVAGYLQGTDLREGAKVGAVSGAIATVPAFVLAWAVAGFLFIGMDPFLALTSLFAAFLFVLVAGYLVGAGALGGALGAYLRNEL</sequence>
<proteinExistence type="predicted"/>
<organism evidence="3 4">
    <name type="scientific">Halorussus limi</name>
    <dbReference type="NCBI Taxonomy" id="2938695"/>
    <lineage>
        <taxon>Archaea</taxon>
        <taxon>Methanobacteriati</taxon>
        <taxon>Methanobacteriota</taxon>
        <taxon>Stenosarchaea group</taxon>
        <taxon>Halobacteria</taxon>
        <taxon>Halobacteriales</taxon>
        <taxon>Haladaptataceae</taxon>
        <taxon>Halorussus</taxon>
    </lineage>
</organism>
<dbReference type="AlphaFoldDB" id="A0A8U0HXW7"/>
<feature type="transmembrane region" description="Helical" evidence="2">
    <location>
        <begin position="108"/>
        <end position="134"/>
    </location>
</feature>
<accession>A0A8U0HXW7</accession>
<feature type="compositionally biased region" description="Basic and acidic residues" evidence="1">
    <location>
        <begin position="1"/>
        <end position="20"/>
    </location>
</feature>
<evidence type="ECO:0000313" key="4">
    <source>
        <dbReference type="Proteomes" id="UP000830729"/>
    </source>
</evidence>
<keyword evidence="2" id="KW-0472">Membrane</keyword>
<evidence type="ECO:0000313" key="3">
    <source>
        <dbReference type="EMBL" id="UPV75679.1"/>
    </source>
</evidence>
<keyword evidence="2" id="KW-1133">Transmembrane helix</keyword>
<gene>
    <name evidence="3" type="ORF">M0R89_06345</name>
</gene>
<keyword evidence="2" id="KW-0812">Transmembrane</keyword>
<keyword evidence="4" id="KW-1185">Reference proteome</keyword>
<dbReference type="EMBL" id="CP096659">
    <property type="protein sequence ID" value="UPV75679.1"/>
    <property type="molecule type" value="Genomic_DNA"/>
</dbReference>
<dbReference type="KEGG" id="halx:M0R89_06345"/>
<dbReference type="Proteomes" id="UP000830729">
    <property type="component" value="Chromosome"/>
</dbReference>
<feature type="transmembrane region" description="Helical" evidence="2">
    <location>
        <begin position="72"/>
        <end position="96"/>
    </location>
</feature>
<dbReference type="RefSeq" id="WP_248651717.1">
    <property type="nucleotide sequence ID" value="NZ_CP096659.1"/>
</dbReference>
<evidence type="ECO:0000256" key="2">
    <source>
        <dbReference type="SAM" id="Phobius"/>
    </source>
</evidence>
<dbReference type="Pfam" id="PF17647">
    <property type="entry name" value="DUF5518"/>
    <property type="match status" value="1"/>
</dbReference>
<evidence type="ECO:0000256" key="1">
    <source>
        <dbReference type="SAM" id="MobiDB-lite"/>
    </source>
</evidence>
<feature type="region of interest" description="Disordered" evidence="1">
    <location>
        <begin position="1"/>
        <end position="28"/>
    </location>
</feature>
<reference evidence="3 4" key="1">
    <citation type="submission" date="2022-04" db="EMBL/GenBank/DDBJ databases">
        <title>Diverse halophilic archaea isolated from saline environments.</title>
        <authorList>
            <person name="Cui H.-L."/>
        </authorList>
    </citation>
    <scope>NUCLEOTIDE SEQUENCE [LARGE SCALE GENOMIC DNA]</scope>
    <source>
        <strain evidence="3 4">XZYJT49</strain>
    </source>
</reference>
<dbReference type="InterPro" id="IPR040493">
    <property type="entry name" value="DUF5518"/>
</dbReference>
<name>A0A8U0HXW7_9EURY</name>